<dbReference type="AlphaFoldDB" id="A0A507E1L0"/>
<dbReference type="Proteomes" id="UP000318582">
    <property type="component" value="Unassembled WGS sequence"/>
</dbReference>
<dbReference type="EMBL" id="QEAQ01000056">
    <property type="protein sequence ID" value="TPX57195.1"/>
    <property type="molecule type" value="Genomic_DNA"/>
</dbReference>
<feature type="signal peptide" evidence="1">
    <location>
        <begin position="1"/>
        <end position="22"/>
    </location>
</feature>
<keyword evidence="3" id="KW-1185">Reference proteome</keyword>
<proteinExistence type="predicted"/>
<accession>A0A507E1L0</accession>
<gene>
    <name evidence="2" type="ORF">PhCBS80983_g04004</name>
</gene>
<keyword evidence="1" id="KW-0732">Signal</keyword>
<organism evidence="2 3">
    <name type="scientific">Powellomyces hirtus</name>
    <dbReference type="NCBI Taxonomy" id="109895"/>
    <lineage>
        <taxon>Eukaryota</taxon>
        <taxon>Fungi</taxon>
        <taxon>Fungi incertae sedis</taxon>
        <taxon>Chytridiomycota</taxon>
        <taxon>Chytridiomycota incertae sedis</taxon>
        <taxon>Chytridiomycetes</taxon>
        <taxon>Spizellomycetales</taxon>
        <taxon>Powellomycetaceae</taxon>
        <taxon>Powellomyces</taxon>
    </lineage>
</organism>
<evidence type="ECO:0000313" key="3">
    <source>
        <dbReference type="Proteomes" id="UP000318582"/>
    </source>
</evidence>
<evidence type="ECO:0000313" key="2">
    <source>
        <dbReference type="EMBL" id="TPX57195.1"/>
    </source>
</evidence>
<sequence>MQFRSLIAGFVVAATAVATVSATSAIDADLAIKVAGEARSLWHAHVATVGDYAVAVANDNKALAQAIQPHALEVSPNMTQWLSNWYGDKEESLSKFKTLFSDHIVTLAAIVDATKAKEGDKVAELKKKLTEGGKQLAAVIETLNPEAYPKDVVFALLSEHENLAVAAGAALIAQEWEAGYATHLAGFEQSKQVADALAKGVFVKLSNATAAAVAQQVNTPVSAALSSTANTRWVAAPSLVAIVAMLL</sequence>
<evidence type="ECO:0000256" key="1">
    <source>
        <dbReference type="SAM" id="SignalP"/>
    </source>
</evidence>
<name>A0A507E1L0_9FUNG</name>
<comment type="caution">
    <text evidence="2">The sequence shown here is derived from an EMBL/GenBank/DDBJ whole genome shotgun (WGS) entry which is preliminary data.</text>
</comment>
<reference evidence="2 3" key="1">
    <citation type="journal article" date="2019" name="Sci. Rep.">
        <title>Comparative genomics of chytrid fungi reveal insights into the obligate biotrophic and pathogenic lifestyle of Synchytrium endobioticum.</title>
        <authorList>
            <person name="van de Vossenberg B.T.L.H."/>
            <person name="Warris S."/>
            <person name="Nguyen H.D.T."/>
            <person name="van Gent-Pelzer M.P.E."/>
            <person name="Joly D.L."/>
            <person name="van de Geest H.C."/>
            <person name="Bonants P.J.M."/>
            <person name="Smith D.S."/>
            <person name="Levesque C.A."/>
            <person name="van der Lee T.A.J."/>
        </authorList>
    </citation>
    <scope>NUCLEOTIDE SEQUENCE [LARGE SCALE GENOMIC DNA]</scope>
    <source>
        <strain evidence="2 3">CBS 809.83</strain>
    </source>
</reference>
<protein>
    <submittedName>
        <fullName evidence="2">Uncharacterized protein</fullName>
    </submittedName>
</protein>
<feature type="chain" id="PRO_5021193934" evidence="1">
    <location>
        <begin position="23"/>
        <end position="247"/>
    </location>
</feature>